<keyword evidence="2" id="KW-1185">Reference proteome</keyword>
<dbReference type="EMBL" id="MG784342">
    <property type="protein sequence ID" value="AUR81271.1"/>
    <property type="molecule type" value="Genomic_DNA"/>
</dbReference>
<name>A0A2I7QIP8_9CAUD</name>
<protein>
    <submittedName>
        <fullName evidence="1">Uncharacterized protein</fullName>
    </submittedName>
</protein>
<organism evidence="1 2">
    <name type="scientific">Bacillus phage Carmen17</name>
    <dbReference type="NCBI Taxonomy" id="2072797"/>
    <lineage>
        <taxon>Viruses</taxon>
        <taxon>Duplodnaviria</taxon>
        <taxon>Heunggongvirae</taxon>
        <taxon>Uroviricota</taxon>
        <taxon>Caudoviricetes</taxon>
        <taxon>Gutmannvirinae</taxon>
        <taxon>Carmenvirus</taxon>
        <taxon>Carmenvirus carmen17</taxon>
    </lineage>
</organism>
<reference evidence="1 2" key="1">
    <citation type="submission" date="2018-01" db="EMBL/GenBank/DDBJ databases">
        <title>Complete Genome of Bacillus phages Carmen17.</title>
        <authorList>
            <person name="Himelright M.J."/>
            <person name="Eisemann E.C."/>
            <person name="Alder H.M."/>
            <person name="Clem A.M."/>
            <person name="Temple L."/>
        </authorList>
    </citation>
    <scope>NUCLEOTIDE SEQUENCE [LARGE SCALE GENOMIC DNA]</scope>
</reference>
<dbReference type="RefSeq" id="YP_009837344.1">
    <property type="nucleotide sequence ID" value="NC_048698.1"/>
</dbReference>
<dbReference type="GeneID" id="55607526"/>
<proteinExistence type="predicted"/>
<dbReference type="Proteomes" id="UP000241941">
    <property type="component" value="Segment"/>
</dbReference>
<reference evidence="1 2" key="2">
    <citation type="journal article" date="2019" name="Microbiol. Resour. Announc.">
        <title>Complete Genome Sequences of Bacillus Bacteriophages Wes44 and Carmen17.</title>
        <authorList>
            <person name="Alder H."/>
            <person name="Himelright M."/>
            <person name="Eisemann E."/>
            <person name="Temple L."/>
        </authorList>
    </citation>
    <scope>NUCLEOTIDE SEQUENCE [LARGE SCALE GENOMIC DNA]</scope>
</reference>
<accession>A0A2I7QIP8</accession>
<evidence type="ECO:0000313" key="2">
    <source>
        <dbReference type="Proteomes" id="UP000241941"/>
    </source>
</evidence>
<sequence>MAKYIALQSFHSEELGPVDAGQVKEITVTKADEINDYTEANYGTAVLERVEEPAKRKVMK</sequence>
<evidence type="ECO:0000313" key="1">
    <source>
        <dbReference type="EMBL" id="AUR81271.1"/>
    </source>
</evidence>
<dbReference type="KEGG" id="vg:55607526"/>